<dbReference type="PROSITE" id="PS50262">
    <property type="entry name" value="G_PROTEIN_RECEP_F1_2"/>
    <property type="match status" value="1"/>
</dbReference>
<evidence type="ECO:0000256" key="7">
    <source>
        <dbReference type="ARBA" id="ARBA00023136"/>
    </source>
</evidence>
<evidence type="ECO:0000256" key="6">
    <source>
        <dbReference type="ARBA" id="ARBA00023040"/>
    </source>
</evidence>
<dbReference type="KEGG" id="xtr:100497435"/>
<feature type="transmembrane region" description="Helical" evidence="13">
    <location>
        <begin position="50"/>
        <end position="70"/>
    </location>
</feature>
<dbReference type="GeneID" id="100497435"/>
<feature type="transmembrane region" description="Helical" evidence="13">
    <location>
        <begin position="122"/>
        <end position="145"/>
    </location>
</feature>
<feature type="domain" description="G-protein coupled receptors family 1 profile" evidence="14">
    <location>
        <begin position="61"/>
        <end position="314"/>
    </location>
</feature>
<dbReference type="CDD" id="cd15158">
    <property type="entry name" value="7tmA_CysLTR1"/>
    <property type="match status" value="1"/>
</dbReference>
<dbReference type="Gene3D" id="1.20.1070.10">
    <property type="entry name" value="Rhodopsin 7-helix transmembrane proteins"/>
    <property type="match status" value="1"/>
</dbReference>
<keyword evidence="4 13" id="KW-0812">Transmembrane</keyword>
<protein>
    <recommendedName>
        <fullName evidence="2">Cysteinyl leukotriene receptor 1</fullName>
    </recommendedName>
</protein>
<evidence type="ECO:0000313" key="16">
    <source>
        <dbReference type="Proteomes" id="UP000008143"/>
    </source>
</evidence>
<reference evidence="15" key="1">
    <citation type="journal article" date="2010" name="Science">
        <title>The genome of the Western clawed frog Xenopus tropicalis.</title>
        <authorList>
            <person name="Hellsten U."/>
            <person name="Harland R.M."/>
            <person name="Gilchrist M.J."/>
            <person name="Hendrix D."/>
            <person name="Jurka J."/>
            <person name="Kapitonov V."/>
            <person name="Ovcharenko I."/>
            <person name="Putnam N.H."/>
            <person name="Shu S."/>
            <person name="Taher L."/>
            <person name="Blitz I.L."/>
            <person name="Blumberg B."/>
            <person name="Dichmann D.S."/>
            <person name="Dubchak I."/>
            <person name="Amaya E."/>
            <person name="Detter J.C."/>
            <person name="Fletcher R."/>
            <person name="Gerhard D.S."/>
            <person name="Goodstein D."/>
            <person name="Graves T."/>
            <person name="Grigoriev I.V."/>
            <person name="Grimwood J."/>
            <person name="Kawashima T."/>
            <person name="Lindquist E."/>
            <person name="Lucas S.M."/>
            <person name="Mead P.E."/>
            <person name="Mitros T."/>
            <person name="Ogino H."/>
            <person name="Ohta Y."/>
            <person name="Poliakov A.V."/>
            <person name="Pollet N."/>
            <person name="Robert J."/>
            <person name="Salamov A."/>
            <person name="Sater A.K."/>
            <person name="Schmutz J."/>
            <person name="Terry A."/>
            <person name="Vize P.D."/>
            <person name="Warren W.C."/>
            <person name="Wells D."/>
            <person name="Wills A."/>
            <person name="Wilson R.K."/>
            <person name="Zimmerman L.B."/>
            <person name="Zorn A.M."/>
            <person name="Grainger R."/>
            <person name="Grammer T."/>
            <person name="Khokha M.K."/>
            <person name="Richardson P.M."/>
            <person name="Rokhsar D.S."/>
        </authorList>
    </citation>
    <scope>NUCLEOTIDE SEQUENCE [LARGE SCALE GENOMIC DNA]</scope>
    <source>
        <strain evidence="15">Nigerian</strain>
    </source>
</reference>
<dbReference type="Xenbase" id="XB-GENE-1012699">
    <property type="gene designation" value="cysltr1"/>
</dbReference>
<keyword evidence="3" id="KW-1003">Cell membrane</keyword>
<reference evidence="17" key="3">
    <citation type="submission" date="2025-04" db="UniProtKB">
        <authorList>
            <consortium name="RefSeq"/>
        </authorList>
    </citation>
    <scope>IDENTIFICATION</scope>
    <source>
        <strain evidence="17">Nigerian</strain>
        <tissue evidence="17">Liver and blood</tissue>
    </source>
</reference>
<dbReference type="GO" id="GO:0004974">
    <property type="term" value="F:leukotriene receptor activity"/>
    <property type="evidence" value="ECO:0007669"/>
    <property type="project" value="InterPro"/>
</dbReference>
<evidence type="ECO:0000256" key="9">
    <source>
        <dbReference type="ARBA" id="ARBA00023170"/>
    </source>
</evidence>
<evidence type="ECO:0000256" key="3">
    <source>
        <dbReference type="ARBA" id="ARBA00022475"/>
    </source>
</evidence>
<reference evidence="15" key="2">
    <citation type="submission" date="2021-03" db="UniProtKB">
        <authorList>
            <consortium name="Ensembl"/>
        </authorList>
    </citation>
    <scope>IDENTIFICATION</scope>
</reference>
<accession>A0A803KAF0</accession>
<keyword evidence="11" id="KW-0807">Transducer</keyword>
<dbReference type="InterPro" id="IPR017452">
    <property type="entry name" value="GPCR_Rhodpsn_7TM"/>
</dbReference>
<keyword evidence="9 17" id="KW-0675">Receptor</keyword>
<dbReference type="GO" id="GO:0007186">
    <property type="term" value="P:G protein-coupled receptor signaling pathway"/>
    <property type="evidence" value="ECO:0000318"/>
    <property type="project" value="GO_Central"/>
</dbReference>
<feature type="transmembrane region" description="Helical" evidence="13">
    <location>
        <begin position="82"/>
        <end position="102"/>
    </location>
</feature>
<dbReference type="CTD" id="10800"/>
<keyword evidence="10" id="KW-0325">Glycoprotein</keyword>
<evidence type="ECO:0000259" key="14">
    <source>
        <dbReference type="PROSITE" id="PS50262"/>
    </source>
</evidence>
<evidence type="ECO:0000256" key="1">
    <source>
        <dbReference type="ARBA" id="ARBA00004651"/>
    </source>
</evidence>
<sequence>MLSDQDKYLHGLKFGHWEENMLNSTHILSAYDDNNSCSIDDFRNKVYSTAYSMFTLFGLFGNSFALFVLLKTYRQRTAFHIYMINLAVSDLLFICTLPFRIVYYVSKGRWYFGNFLCRISSYVFYVNLYCSIFILTAMSITRFLAIVFPVRNLKLVSIKRAKWACAGIWIFVTVTSSPFLMTGSYTVDNMTKCFEPPPSNEAKIMVIVLNYISLVFGFIIPFAIILVCYTMIIKTLLKNSMKKQQESRKKAIRMIIIVMAVFFLSFMPYHIQRTIHLHFLKGNKNCKESLHMQKTVVITLALAASNCCFDPLLYFFSGENFRRRLSTFRKQSVTSMAHEGKRKKSASSPEKSEMIPELEKQDSNES</sequence>
<dbReference type="PANTHER" id="PTHR24231:SF45">
    <property type="entry name" value="CYSTEINYL LEUKOTRIENE RECEPTOR 1"/>
    <property type="match status" value="1"/>
</dbReference>
<dbReference type="AGR" id="Xenbase:XB-GENE-1012699"/>
<dbReference type="SUPFAM" id="SSF81321">
    <property type="entry name" value="Family A G protein-coupled receptor-like"/>
    <property type="match status" value="1"/>
</dbReference>
<evidence type="ECO:0000313" key="18">
    <source>
        <dbReference type="Xenbase" id="XB-GENE-1012699"/>
    </source>
</evidence>
<keyword evidence="8" id="KW-1015">Disulfide bond</keyword>
<feature type="compositionally biased region" description="Basic and acidic residues" evidence="12">
    <location>
        <begin position="350"/>
        <end position="366"/>
    </location>
</feature>
<name>A0A803KAF0_XENTR</name>
<evidence type="ECO:0000256" key="11">
    <source>
        <dbReference type="ARBA" id="ARBA00023224"/>
    </source>
</evidence>
<keyword evidence="16" id="KW-1185">Reference proteome</keyword>
<evidence type="ECO:0000256" key="2">
    <source>
        <dbReference type="ARBA" id="ARBA00014110"/>
    </source>
</evidence>
<dbReference type="OMA" id="FMPYHVQ"/>
<evidence type="ECO:0000313" key="17">
    <source>
        <dbReference type="RefSeq" id="XP_004916956.1"/>
    </source>
</evidence>
<keyword evidence="7 13" id="KW-0472">Membrane</keyword>
<dbReference type="InterPro" id="IPR013310">
    <property type="entry name" value="CLT1_recept"/>
</dbReference>
<comment type="subcellular location">
    <subcellularLocation>
        <location evidence="1">Cell membrane</location>
        <topology evidence="1">Multi-pass membrane protein</topology>
    </subcellularLocation>
</comment>
<keyword evidence="5 13" id="KW-1133">Transmembrane helix</keyword>
<dbReference type="PRINTS" id="PR01533">
    <property type="entry name" value="CYSLTRECPTR"/>
</dbReference>
<dbReference type="AlphaFoldDB" id="A0A803KAF0"/>
<feature type="transmembrane region" description="Helical" evidence="13">
    <location>
        <begin position="166"/>
        <end position="187"/>
    </location>
</feature>
<organism evidence="15">
    <name type="scientific">Xenopus tropicalis</name>
    <name type="common">Western clawed frog</name>
    <name type="synonym">Silurana tropicalis</name>
    <dbReference type="NCBI Taxonomy" id="8364"/>
    <lineage>
        <taxon>Eukaryota</taxon>
        <taxon>Metazoa</taxon>
        <taxon>Chordata</taxon>
        <taxon>Craniata</taxon>
        <taxon>Vertebrata</taxon>
        <taxon>Euteleostomi</taxon>
        <taxon>Amphibia</taxon>
        <taxon>Batrachia</taxon>
        <taxon>Anura</taxon>
        <taxon>Pipoidea</taxon>
        <taxon>Pipidae</taxon>
        <taxon>Xenopodinae</taxon>
        <taxon>Xenopus</taxon>
        <taxon>Silurana</taxon>
    </lineage>
</organism>
<evidence type="ECO:0000313" key="15">
    <source>
        <dbReference type="Ensembl" id="ENSXETP00000117316"/>
    </source>
</evidence>
<dbReference type="Bgee" id="ENSXETG00000010129">
    <property type="expression patterns" value="Expressed in liver and 5 other cell types or tissues"/>
</dbReference>
<dbReference type="Pfam" id="PF00001">
    <property type="entry name" value="7tm_1"/>
    <property type="match status" value="1"/>
</dbReference>
<feature type="transmembrane region" description="Helical" evidence="13">
    <location>
        <begin position="296"/>
        <end position="316"/>
    </location>
</feature>
<dbReference type="OrthoDB" id="9990906at2759"/>
<dbReference type="RefSeq" id="XP_004916956.1">
    <property type="nucleotide sequence ID" value="XM_004916899.4"/>
</dbReference>
<dbReference type="FunFam" id="1.20.1070.10:FF:000017">
    <property type="entry name" value="lysophosphatidic acid receptor 4"/>
    <property type="match status" value="1"/>
</dbReference>
<gene>
    <name evidence="15 17 18" type="primary">cysltr1</name>
</gene>
<dbReference type="GeneTree" id="ENSGT01150000286937"/>
<evidence type="ECO:0000256" key="5">
    <source>
        <dbReference type="ARBA" id="ARBA00022989"/>
    </source>
</evidence>
<evidence type="ECO:0000256" key="13">
    <source>
        <dbReference type="SAM" id="Phobius"/>
    </source>
</evidence>
<evidence type="ECO:0000256" key="10">
    <source>
        <dbReference type="ARBA" id="ARBA00023180"/>
    </source>
</evidence>
<evidence type="ECO:0000256" key="4">
    <source>
        <dbReference type="ARBA" id="ARBA00022692"/>
    </source>
</evidence>
<feature type="transmembrane region" description="Helical" evidence="13">
    <location>
        <begin position="207"/>
        <end position="230"/>
    </location>
</feature>
<dbReference type="GO" id="GO:0038023">
    <property type="term" value="F:signaling receptor activity"/>
    <property type="evidence" value="ECO:0000318"/>
    <property type="project" value="GO_Central"/>
</dbReference>
<feature type="region of interest" description="Disordered" evidence="12">
    <location>
        <begin position="332"/>
        <end position="366"/>
    </location>
</feature>
<dbReference type="GO" id="GO:0005886">
    <property type="term" value="C:plasma membrane"/>
    <property type="evidence" value="ECO:0000318"/>
    <property type="project" value="GO_Central"/>
</dbReference>
<dbReference type="PRINTS" id="PR01902">
    <property type="entry name" value="CYSLT1RECPTR"/>
</dbReference>
<feature type="transmembrane region" description="Helical" evidence="13">
    <location>
        <begin position="251"/>
        <end position="271"/>
    </location>
</feature>
<dbReference type="InterPro" id="IPR000276">
    <property type="entry name" value="GPCR_Rhodpsn"/>
</dbReference>
<dbReference type="PRINTS" id="PR00237">
    <property type="entry name" value="GPCRRHODOPSN"/>
</dbReference>
<dbReference type="Ensembl" id="ENSXETT00000124559">
    <property type="protein sequence ID" value="ENSXETP00000117316"/>
    <property type="gene ID" value="ENSXETG00000010129"/>
</dbReference>
<evidence type="ECO:0000256" key="8">
    <source>
        <dbReference type="ARBA" id="ARBA00023157"/>
    </source>
</evidence>
<dbReference type="PANTHER" id="PTHR24231">
    <property type="entry name" value="PURINOCEPTOR-RELATED G-PROTEIN COUPLED RECEPTOR"/>
    <property type="match status" value="1"/>
</dbReference>
<evidence type="ECO:0000256" key="12">
    <source>
        <dbReference type="SAM" id="MobiDB-lite"/>
    </source>
</evidence>
<dbReference type="Proteomes" id="UP000008143">
    <property type="component" value="Chromosome 8"/>
</dbReference>
<dbReference type="InterPro" id="IPR004071">
    <property type="entry name" value="Cyst_leuk_rcpt"/>
</dbReference>
<proteinExistence type="predicted"/>
<keyword evidence="6" id="KW-0297">G-protein coupled receptor</keyword>